<evidence type="ECO:0000313" key="8">
    <source>
        <dbReference type="Proteomes" id="UP000728185"/>
    </source>
</evidence>
<comment type="caution">
    <text evidence="7">The sequence shown here is derived from an EMBL/GenBank/DDBJ whole genome shotgun (WGS) entry which is preliminary data.</text>
</comment>
<sequence length="149" mass="16941">MAPLTKEEVDALLTELDPLTSDEEKRTTLGLKVYDALFNAKPDYIPLFSKLQGFDNSNVRQSEGIKYYGRTFVDDLLKFIKAAATEAEYENLINESASQHKLRNVNKEQFLSGEDVFISAFKQILKQGQNAASMEKFFKDMIPKVAHKI</sequence>
<evidence type="ECO:0000256" key="5">
    <source>
        <dbReference type="RuleBase" id="RU000356"/>
    </source>
</evidence>
<protein>
    <submittedName>
        <fullName evidence="7">Globin-3</fullName>
    </submittedName>
</protein>
<dbReference type="OrthoDB" id="6224579at2759"/>
<dbReference type="InterPro" id="IPR012292">
    <property type="entry name" value="Globin/Proto"/>
</dbReference>
<evidence type="ECO:0000256" key="4">
    <source>
        <dbReference type="ARBA" id="ARBA00023004"/>
    </source>
</evidence>
<evidence type="ECO:0000256" key="2">
    <source>
        <dbReference type="ARBA" id="ARBA00022617"/>
    </source>
</evidence>
<gene>
    <name evidence="7" type="ORF">FBUS_03029</name>
</gene>
<dbReference type="SUPFAM" id="SSF46458">
    <property type="entry name" value="Globin-like"/>
    <property type="match status" value="1"/>
</dbReference>
<reference evidence="7" key="1">
    <citation type="submission" date="2019-05" db="EMBL/GenBank/DDBJ databases">
        <title>Annotation for the trematode Fasciolopsis buski.</title>
        <authorList>
            <person name="Choi Y.-J."/>
        </authorList>
    </citation>
    <scope>NUCLEOTIDE SEQUENCE</scope>
    <source>
        <strain evidence="7">HT</strain>
        <tissue evidence="7">Whole worm</tissue>
    </source>
</reference>
<dbReference type="Pfam" id="PF00042">
    <property type="entry name" value="Globin"/>
    <property type="match status" value="1"/>
</dbReference>
<dbReference type="CDD" id="cd01040">
    <property type="entry name" value="Mb-like"/>
    <property type="match status" value="1"/>
</dbReference>
<dbReference type="GO" id="GO:0046872">
    <property type="term" value="F:metal ion binding"/>
    <property type="evidence" value="ECO:0007669"/>
    <property type="project" value="UniProtKB-KW"/>
</dbReference>
<proteinExistence type="inferred from homology"/>
<keyword evidence="2 5" id="KW-0349">Heme</keyword>
<dbReference type="InterPro" id="IPR000971">
    <property type="entry name" value="Globin"/>
</dbReference>
<comment type="similarity">
    <text evidence="5">Belongs to the globin family.</text>
</comment>
<evidence type="ECO:0000313" key="7">
    <source>
        <dbReference type="EMBL" id="KAA0193474.1"/>
    </source>
</evidence>
<keyword evidence="3" id="KW-0479">Metal-binding</keyword>
<dbReference type="InterPro" id="IPR009050">
    <property type="entry name" value="Globin-like_sf"/>
</dbReference>
<name>A0A8E0S0I8_9TREM</name>
<accession>A0A8E0S0I8</accession>
<dbReference type="InterPro" id="IPR044399">
    <property type="entry name" value="Mb-like_M"/>
</dbReference>
<feature type="domain" description="Globin" evidence="6">
    <location>
        <begin position="3"/>
        <end position="149"/>
    </location>
</feature>
<keyword evidence="4" id="KW-0408">Iron</keyword>
<dbReference type="AlphaFoldDB" id="A0A8E0S0I8"/>
<dbReference type="GO" id="GO:0020037">
    <property type="term" value="F:heme binding"/>
    <property type="evidence" value="ECO:0007669"/>
    <property type="project" value="InterPro"/>
</dbReference>
<keyword evidence="5" id="KW-0561">Oxygen transport</keyword>
<dbReference type="Proteomes" id="UP000728185">
    <property type="component" value="Unassembled WGS sequence"/>
</dbReference>
<evidence type="ECO:0000256" key="1">
    <source>
        <dbReference type="ARBA" id="ARBA00022448"/>
    </source>
</evidence>
<keyword evidence="8" id="KW-1185">Reference proteome</keyword>
<evidence type="ECO:0000256" key="3">
    <source>
        <dbReference type="ARBA" id="ARBA00022723"/>
    </source>
</evidence>
<dbReference type="GO" id="GO:0005344">
    <property type="term" value="F:oxygen carrier activity"/>
    <property type="evidence" value="ECO:0007669"/>
    <property type="project" value="UniProtKB-KW"/>
</dbReference>
<organism evidence="7 8">
    <name type="scientific">Fasciolopsis buskii</name>
    <dbReference type="NCBI Taxonomy" id="27845"/>
    <lineage>
        <taxon>Eukaryota</taxon>
        <taxon>Metazoa</taxon>
        <taxon>Spiralia</taxon>
        <taxon>Lophotrochozoa</taxon>
        <taxon>Platyhelminthes</taxon>
        <taxon>Trematoda</taxon>
        <taxon>Digenea</taxon>
        <taxon>Plagiorchiida</taxon>
        <taxon>Echinostomata</taxon>
        <taxon>Echinostomatoidea</taxon>
        <taxon>Fasciolidae</taxon>
        <taxon>Fasciolopsis</taxon>
    </lineage>
</organism>
<dbReference type="EMBL" id="LUCM01005004">
    <property type="protein sequence ID" value="KAA0193474.1"/>
    <property type="molecule type" value="Genomic_DNA"/>
</dbReference>
<dbReference type="PROSITE" id="PS01033">
    <property type="entry name" value="GLOBIN"/>
    <property type="match status" value="1"/>
</dbReference>
<evidence type="ECO:0000259" key="6">
    <source>
        <dbReference type="PROSITE" id="PS01033"/>
    </source>
</evidence>
<dbReference type="Gene3D" id="1.10.490.10">
    <property type="entry name" value="Globins"/>
    <property type="match status" value="1"/>
</dbReference>
<dbReference type="GO" id="GO:0019825">
    <property type="term" value="F:oxygen binding"/>
    <property type="evidence" value="ECO:0007669"/>
    <property type="project" value="InterPro"/>
</dbReference>
<keyword evidence="1 5" id="KW-0813">Transport</keyword>